<dbReference type="Gene3D" id="1.10.1200.10">
    <property type="entry name" value="ACP-like"/>
    <property type="match status" value="1"/>
</dbReference>
<gene>
    <name evidence="3" type="ORF">D3H65_06700</name>
</gene>
<evidence type="ECO:0000256" key="1">
    <source>
        <dbReference type="SAM" id="MobiDB-lite"/>
    </source>
</evidence>
<dbReference type="InterPro" id="IPR001242">
    <property type="entry name" value="Condensation_dom"/>
</dbReference>
<name>A0A3B7MH20_9BACT</name>
<feature type="compositionally biased region" description="Polar residues" evidence="1">
    <location>
        <begin position="442"/>
        <end position="457"/>
    </location>
</feature>
<evidence type="ECO:0000259" key="2">
    <source>
        <dbReference type="PROSITE" id="PS50075"/>
    </source>
</evidence>
<reference evidence="3 4" key="1">
    <citation type="submission" date="2018-09" db="EMBL/GenBank/DDBJ databases">
        <title>Genome sequencing of strain 6GH32-13.</title>
        <authorList>
            <person name="Weon H.-Y."/>
            <person name="Heo J."/>
            <person name="Kwon S.-W."/>
        </authorList>
    </citation>
    <scope>NUCLEOTIDE SEQUENCE [LARGE SCALE GENOMIC DNA]</scope>
    <source>
        <strain evidence="3 4">5GH32-13</strain>
    </source>
</reference>
<protein>
    <recommendedName>
        <fullName evidence="2">Carrier domain-containing protein</fullName>
    </recommendedName>
</protein>
<dbReference type="PANTHER" id="PTHR45398:SF1">
    <property type="entry name" value="ENZYME, PUTATIVE (JCVI)-RELATED"/>
    <property type="match status" value="1"/>
</dbReference>
<dbReference type="Gene3D" id="3.30.559.30">
    <property type="entry name" value="Nonribosomal peptide synthetase, condensation domain"/>
    <property type="match status" value="3"/>
</dbReference>
<dbReference type="Proteomes" id="UP000263900">
    <property type="component" value="Chromosome"/>
</dbReference>
<dbReference type="Pfam" id="PF00550">
    <property type="entry name" value="PP-binding"/>
    <property type="match status" value="1"/>
</dbReference>
<feature type="region of interest" description="Disordered" evidence="1">
    <location>
        <begin position="442"/>
        <end position="461"/>
    </location>
</feature>
<dbReference type="EMBL" id="CP032157">
    <property type="protein sequence ID" value="AXY73684.1"/>
    <property type="molecule type" value="Genomic_DNA"/>
</dbReference>
<dbReference type="GO" id="GO:0003824">
    <property type="term" value="F:catalytic activity"/>
    <property type="evidence" value="ECO:0007669"/>
    <property type="project" value="InterPro"/>
</dbReference>
<dbReference type="InterPro" id="IPR023213">
    <property type="entry name" value="CAT-like_dom_sf"/>
</dbReference>
<dbReference type="RefSeq" id="WP_119049519.1">
    <property type="nucleotide sequence ID" value="NZ_CP032157.1"/>
</dbReference>
<dbReference type="InterPro" id="IPR009081">
    <property type="entry name" value="PP-bd_ACP"/>
</dbReference>
<dbReference type="Pfam" id="PF00668">
    <property type="entry name" value="Condensation"/>
    <property type="match status" value="3"/>
</dbReference>
<evidence type="ECO:0000313" key="3">
    <source>
        <dbReference type="EMBL" id="AXY73684.1"/>
    </source>
</evidence>
<dbReference type="PANTHER" id="PTHR45398">
    <property type="match status" value="1"/>
</dbReference>
<dbReference type="PROSITE" id="PS50075">
    <property type="entry name" value="CARRIER"/>
    <property type="match status" value="1"/>
</dbReference>
<accession>A0A3B7MH20</accession>
<sequence length="1464" mass="165578">MSPLARDILEDILPLTAAQEGILFHHLSAPGSGVYFQQTVLRLTGRLDQAIFREAVNQLVQQQEGLRIVFRWQDLKKPVQVLLKQHELPLRFFDSGTNLPELLEEDAARGISIEEHPVRMMVVSHSVQEHTLVISFHHMALDGWSFGLLVKHLLRIYSDCLHGHTEAATITTHKVIRNYLQYIQNRDRQEEALFWKEQLAGFSAATHQPYQRQQTNSGVGRWSMQLDGGLMDSLQLYTKQHRVSVASIFYAAWAILLHNSTGEASITFGTTTAGRPTQVQGIGHTIGMFINTLPFHLVIDPQQTISAFLNQVNNTIPVLFEYGLASLSEIKTYAGLDTRETLFNTLCVIENYPLDLGQDTGLTVQSFETFEQTNYDITLSVLPFQPQGQLLFSYKKKNVDQDAIERMGQQLGFICACLIKEAGTQPLHALDQGGLINTSGRALNNNARPDSTTSATTHLPAKQEATWPVQEDDKVLNQVMAVCREVLQVQQVRPTDNFFRIRGDSIKAIRVLSLLRKAGYRVDMDDILEFPVLQELAMVISRANTRVQQEPEHGTMKVNAIQSNFFAVDHQHINWYNQAIVLTLQQPFPKGYLQPIVAALTEHHDVFRLRFRYVNGQVNCQYAETASTIEPADFDMAAAPDQAAALKTILDALHAGLHLQNGPLARFGLIRTNTGTLLAMVMHHLITDGVSWRILLDDLQQLLQQLQEGTALRLSNKSTSFGTYLATLHQEISKGAFDAEMPYWENILAQAYDLLWEEQQTSYTYKDLHRVVNRWEPALTQQVEHINLKLGTTANEVLIAALGMALQQLFPVQQLTIHLEGHGRTELAPGLDLSRTVGWFTALFPVHIDLRQAHQLLTYVRTVKEAIKTVPGNGEGFGVLQRLSGKFPAYRSPQVCFNYLGDFSASTDTSHFSASLDETGAWYARERNIQHPLEVFAFLNGDQTISCTVDFIPGLLPGEKVQELLQLVQAAITIIHEACADIVNRLPSPSDFTFPGIQLEVLDRLLTGPVTLKDIYELSPTQEALVHHYRKTGNRNDYVINANLLLKGRVDVDILEQAFDMLISRHDILRTTFRDDLEPGQTVQLVQTIHNASLDRRQLDATDPAHLQQIIQEVDATGRAAVQDIFSSTPNIRAALLQVTDNEYRLSFYYHHILADGWTAAVLLNELFTIYHLLQQHKDPALELEAAPPYQFYIKWLRKIDQAAAARYWKRYLQEFEEPFAFRTYNQPAVGREMALLTVYCAYPEGQPIQNLLQQSGCTLYHYLQTVWALLLSRLSGNNDILFGQVVSGRPPIAGADQMTGLFINTLPKRVQLEETMSLMELMKAVARDEAATAGFHYFPLADILRQTPHKENLFSHIIVFENQYQLLDMEGTGTDDTLRVVSFEGNDPNPYPVCIVFTEAGKALKIEWRFDKHQYDEGYMEQLLRDFQQLFQTAHTYQHTPIAQLLYDQSGKVDLPLLTTQHL</sequence>
<feature type="domain" description="Carrier" evidence="2">
    <location>
        <begin position="470"/>
        <end position="544"/>
    </location>
</feature>
<proteinExistence type="predicted"/>
<keyword evidence="4" id="KW-1185">Reference proteome</keyword>
<organism evidence="3 4">
    <name type="scientific">Paraflavitalea soli</name>
    <dbReference type="NCBI Taxonomy" id="2315862"/>
    <lineage>
        <taxon>Bacteria</taxon>
        <taxon>Pseudomonadati</taxon>
        <taxon>Bacteroidota</taxon>
        <taxon>Chitinophagia</taxon>
        <taxon>Chitinophagales</taxon>
        <taxon>Chitinophagaceae</taxon>
        <taxon>Paraflavitalea</taxon>
    </lineage>
</organism>
<dbReference type="KEGG" id="pseg:D3H65_06700"/>
<evidence type="ECO:0000313" key="4">
    <source>
        <dbReference type="Proteomes" id="UP000263900"/>
    </source>
</evidence>
<dbReference type="InterPro" id="IPR036736">
    <property type="entry name" value="ACP-like_sf"/>
</dbReference>
<dbReference type="Gene3D" id="3.30.559.10">
    <property type="entry name" value="Chloramphenicol acetyltransferase-like domain"/>
    <property type="match status" value="3"/>
</dbReference>
<dbReference type="OrthoDB" id="9778383at2"/>
<dbReference type="SUPFAM" id="SSF52777">
    <property type="entry name" value="CoA-dependent acyltransferases"/>
    <property type="match status" value="6"/>
</dbReference>
<dbReference type="SUPFAM" id="SSF47336">
    <property type="entry name" value="ACP-like"/>
    <property type="match status" value="1"/>
</dbReference>